<feature type="domain" description="Protein O-mannosyl-transferase C-terminal four TM" evidence="12">
    <location>
        <begin position="391"/>
        <end position="549"/>
    </location>
</feature>
<evidence type="ECO:0000256" key="8">
    <source>
        <dbReference type="ARBA" id="ARBA00023136"/>
    </source>
</evidence>
<dbReference type="InterPro" id="IPR032421">
    <property type="entry name" value="PMT_4TMC"/>
</dbReference>
<feature type="transmembrane region" description="Helical" evidence="10">
    <location>
        <begin position="559"/>
        <end position="584"/>
    </location>
</feature>
<reference evidence="14" key="1">
    <citation type="submission" date="2016-10" db="EMBL/GenBank/DDBJ databases">
        <authorList>
            <person name="Varghese N."/>
            <person name="Submissions S."/>
        </authorList>
    </citation>
    <scope>NUCLEOTIDE SEQUENCE [LARGE SCALE GENOMIC DNA]</scope>
    <source>
        <strain evidence="14">VPI 5359</strain>
    </source>
</reference>
<gene>
    <name evidence="13" type="ORF">SAMN04488579_102276</name>
</gene>
<feature type="transmembrane region" description="Helical" evidence="10">
    <location>
        <begin position="437"/>
        <end position="459"/>
    </location>
</feature>
<feature type="transmembrane region" description="Helical" evidence="10">
    <location>
        <begin position="220"/>
        <end position="238"/>
    </location>
</feature>
<feature type="transmembrane region" description="Helical" evidence="10">
    <location>
        <begin position="523"/>
        <end position="547"/>
    </location>
</feature>
<comment type="subcellular location">
    <subcellularLocation>
        <location evidence="10">Cell membrane</location>
    </subcellularLocation>
    <subcellularLocation>
        <location evidence="1">Endomembrane system</location>
        <topology evidence="1">Multi-pass membrane protein</topology>
    </subcellularLocation>
</comment>
<evidence type="ECO:0000313" key="13">
    <source>
        <dbReference type="EMBL" id="SDX47334.1"/>
    </source>
</evidence>
<evidence type="ECO:0000259" key="11">
    <source>
        <dbReference type="Pfam" id="PF02366"/>
    </source>
</evidence>
<name>A0A1H3C124_EUBBA</name>
<keyword evidence="14" id="KW-1185">Reference proteome</keyword>
<evidence type="ECO:0000256" key="7">
    <source>
        <dbReference type="ARBA" id="ARBA00022989"/>
    </source>
</evidence>
<evidence type="ECO:0000256" key="1">
    <source>
        <dbReference type="ARBA" id="ARBA00004127"/>
    </source>
</evidence>
<evidence type="ECO:0000259" key="12">
    <source>
        <dbReference type="Pfam" id="PF16192"/>
    </source>
</evidence>
<dbReference type="Pfam" id="PF16192">
    <property type="entry name" value="PMT_4TMC"/>
    <property type="match status" value="1"/>
</dbReference>
<dbReference type="GO" id="GO:0004169">
    <property type="term" value="F:dolichyl-phosphate-mannose-protein mannosyltransferase activity"/>
    <property type="evidence" value="ECO:0007669"/>
    <property type="project" value="UniProtKB-UniRule"/>
</dbReference>
<feature type="transmembrane region" description="Helical" evidence="10">
    <location>
        <begin position="273"/>
        <end position="291"/>
    </location>
</feature>
<dbReference type="InterPro" id="IPR003342">
    <property type="entry name" value="ArnT-like_N"/>
</dbReference>
<feature type="transmembrane region" description="Helical" evidence="10">
    <location>
        <begin position="12"/>
        <end position="31"/>
    </location>
</feature>
<keyword evidence="7 10" id="KW-1133">Transmembrane helix</keyword>
<dbReference type="AlphaFoldDB" id="A0A1H3C124"/>
<dbReference type="Proteomes" id="UP000199652">
    <property type="component" value="Unassembled WGS sequence"/>
</dbReference>
<feature type="domain" description="ArnT-like N-terminal" evidence="11">
    <location>
        <begin position="217"/>
        <end position="375"/>
    </location>
</feature>
<organism evidence="13 14">
    <name type="scientific">Eubacterium barkeri</name>
    <name type="common">Clostridium barkeri</name>
    <dbReference type="NCBI Taxonomy" id="1528"/>
    <lineage>
        <taxon>Bacteria</taxon>
        <taxon>Bacillati</taxon>
        <taxon>Bacillota</taxon>
        <taxon>Clostridia</taxon>
        <taxon>Eubacteriales</taxon>
        <taxon>Eubacteriaceae</taxon>
        <taxon>Eubacterium</taxon>
    </lineage>
</organism>
<keyword evidence="4 10" id="KW-0328">Glycosyltransferase</keyword>
<proteinExistence type="inferred from homology"/>
<evidence type="ECO:0000256" key="2">
    <source>
        <dbReference type="ARBA" id="ARBA00004922"/>
    </source>
</evidence>
<dbReference type="EC" id="2.4.1.-" evidence="10"/>
<dbReference type="GO" id="GO:0005886">
    <property type="term" value="C:plasma membrane"/>
    <property type="evidence" value="ECO:0007669"/>
    <property type="project" value="UniProtKB-SubCell"/>
</dbReference>
<evidence type="ECO:0000313" key="14">
    <source>
        <dbReference type="Proteomes" id="UP000199652"/>
    </source>
</evidence>
<feature type="transmembrane region" description="Helical" evidence="10">
    <location>
        <begin position="298"/>
        <end position="317"/>
    </location>
</feature>
<evidence type="ECO:0000256" key="5">
    <source>
        <dbReference type="ARBA" id="ARBA00022679"/>
    </source>
</evidence>
<keyword evidence="5 10" id="KW-0808">Transferase</keyword>
<dbReference type="GO" id="GO:0012505">
    <property type="term" value="C:endomembrane system"/>
    <property type="evidence" value="ECO:0007669"/>
    <property type="project" value="UniProtKB-SubCell"/>
</dbReference>
<accession>A0A1H3C124</accession>
<evidence type="ECO:0000256" key="6">
    <source>
        <dbReference type="ARBA" id="ARBA00022692"/>
    </source>
</evidence>
<dbReference type="EMBL" id="FNOU01000002">
    <property type="protein sequence ID" value="SDX47334.1"/>
    <property type="molecule type" value="Genomic_DNA"/>
</dbReference>
<dbReference type="InterPro" id="IPR027005">
    <property type="entry name" value="PMT-like"/>
</dbReference>
<feature type="transmembrane region" description="Helical" evidence="10">
    <location>
        <begin position="493"/>
        <end position="511"/>
    </location>
</feature>
<comment type="pathway">
    <text evidence="2 10">Protein modification; protein glycosylation.</text>
</comment>
<dbReference type="PANTHER" id="PTHR10050">
    <property type="entry name" value="DOLICHYL-PHOSPHATE-MANNOSE--PROTEIN MANNOSYLTRANSFERASE"/>
    <property type="match status" value="1"/>
</dbReference>
<feature type="transmembrane region" description="Helical" evidence="10">
    <location>
        <begin position="471"/>
        <end position="487"/>
    </location>
</feature>
<dbReference type="UniPathway" id="UPA00378"/>
<protein>
    <recommendedName>
        <fullName evidence="9 10">Polyprenol-phosphate-mannose--protein mannosyltransferase</fullName>
        <ecNumber evidence="10">2.4.1.-</ecNumber>
    </recommendedName>
</protein>
<comment type="similarity">
    <text evidence="3 10">Belongs to the glycosyltransferase 39 family.</text>
</comment>
<comment type="function">
    <text evidence="10">Protein O-mannosyltransferase that catalyzes the transfer of a single mannose residue from a polyprenol phospho-mannosyl lipidic donor to the hydroxyl group of selected serine and threonine residues in acceptor proteins.</text>
</comment>
<dbReference type="RefSeq" id="WP_090243119.1">
    <property type="nucleotide sequence ID" value="NZ_FNOU01000002.1"/>
</dbReference>
<keyword evidence="8 10" id="KW-0472">Membrane</keyword>
<dbReference type="Pfam" id="PF02366">
    <property type="entry name" value="PMT"/>
    <property type="match status" value="1"/>
</dbReference>
<keyword evidence="10" id="KW-1003">Cell membrane</keyword>
<evidence type="ECO:0000256" key="4">
    <source>
        <dbReference type="ARBA" id="ARBA00022676"/>
    </source>
</evidence>
<sequence length="590" mass="67465">MRDDTKKTLWREWLFLAVVIPLYGFVAFYSLGDRTAPQTYAVIDNQSGPLYFEVEEAPASVALYCPVNSATKYIDITISASANQMDWPVAFDTDDDPKDYTAAMIWYDYPLSCNNDTQYIRIDKHPASNRLVLAEIGFYNQEGSLIRAKALSENGGLVLDEPQTICRDSNRMNSAYFDESYFPSSALEMQDGLSVAEMDHPPVGRLIIGMGMNLWGRNPFGFRFMQVFSGILMLPLLYFCGRSLLKSPKWAGIVTILLALDFMHYTQTRIGTLDAFLVLFILGMYGFMVFYHNSQSLWRRYLFLLLSGVCAGCAIGTKWSGLYGAAGLALLYFFWLFQRIRFAWGTERRAILHECTWCILCFIMIPCLIYGLSYIPYAQTLGRSDFYGVAIEHAKQMLSYHTGTSTNYNHPYSSHWWTWFLALKPVFYYFEPAPANIYLYATGNPLVWGFGLVGAFYALWRGVCRLDDGGLVIATAYFSQLIPWIFITRDTFLYHYFPMVPFLILALGYFFQNTCTHPRIVGYRNLFIGIYLCAVVASFVVAFPFIYGSGIFWESILRIRLALQVSALLFGVLYSGLLIWAYCLKKKERL</sequence>
<keyword evidence="6 10" id="KW-0812">Transmembrane</keyword>
<evidence type="ECO:0000256" key="9">
    <source>
        <dbReference type="ARBA" id="ARBA00093617"/>
    </source>
</evidence>
<evidence type="ECO:0000256" key="3">
    <source>
        <dbReference type="ARBA" id="ARBA00007222"/>
    </source>
</evidence>
<feature type="transmembrane region" description="Helical" evidence="10">
    <location>
        <begin position="356"/>
        <end position="377"/>
    </location>
</feature>
<evidence type="ECO:0000256" key="10">
    <source>
        <dbReference type="RuleBase" id="RU367007"/>
    </source>
</evidence>
<dbReference type="OrthoDB" id="9776737at2"/>
<dbReference type="STRING" id="1528.SAMN04488579_102276"/>